<protein>
    <submittedName>
        <fullName evidence="2">Xylose isomerase-like TIM barrel</fullName>
    </submittedName>
</protein>
<accession>A0A1E3AFR1</accession>
<dbReference type="PANTHER" id="PTHR12110">
    <property type="entry name" value="HYDROXYPYRUVATE ISOMERASE"/>
    <property type="match status" value="1"/>
</dbReference>
<feature type="domain" description="Xylose isomerase-like TIM barrel" evidence="1">
    <location>
        <begin position="25"/>
        <end position="236"/>
    </location>
</feature>
<name>A0A1E3AFR1_9FIRM</name>
<keyword evidence="2" id="KW-0413">Isomerase</keyword>
<evidence type="ECO:0000313" key="2">
    <source>
        <dbReference type="EMBL" id="ODM07520.1"/>
    </source>
</evidence>
<dbReference type="InterPro" id="IPR036237">
    <property type="entry name" value="Xyl_isomerase-like_sf"/>
</dbReference>
<dbReference type="SUPFAM" id="SSF51658">
    <property type="entry name" value="Xylose isomerase-like"/>
    <property type="match status" value="1"/>
</dbReference>
<organism evidence="2 3">
    <name type="scientific">Eisenbergiella tayi</name>
    <dbReference type="NCBI Taxonomy" id="1432052"/>
    <lineage>
        <taxon>Bacteria</taxon>
        <taxon>Bacillati</taxon>
        <taxon>Bacillota</taxon>
        <taxon>Clostridia</taxon>
        <taxon>Lachnospirales</taxon>
        <taxon>Lachnospiraceae</taxon>
        <taxon>Eisenbergiella</taxon>
    </lineage>
</organism>
<dbReference type="Pfam" id="PF01261">
    <property type="entry name" value="AP_endonuc_2"/>
    <property type="match status" value="1"/>
</dbReference>
<evidence type="ECO:0000259" key="1">
    <source>
        <dbReference type="Pfam" id="PF01261"/>
    </source>
</evidence>
<dbReference type="EMBL" id="MCGH01000002">
    <property type="protein sequence ID" value="ODM07520.1"/>
    <property type="molecule type" value="Genomic_DNA"/>
</dbReference>
<dbReference type="Gene3D" id="3.20.20.150">
    <property type="entry name" value="Divalent-metal-dependent TIM barrel enzymes"/>
    <property type="match status" value="1"/>
</dbReference>
<dbReference type="AlphaFoldDB" id="A0A1E3AFR1"/>
<dbReference type="GO" id="GO:0016853">
    <property type="term" value="F:isomerase activity"/>
    <property type="evidence" value="ECO:0007669"/>
    <property type="project" value="UniProtKB-KW"/>
</dbReference>
<dbReference type="PATRIC" id="fig|1432052.4.peg.3799"/>
<dbReference type="PANTHER" id="PTHR12110:SF41">
    <property type="entry name" value="INOSOSE DEHYDRATASE"/>
    <property type="match status" value="1"/>
</dbReference>
<dbReference type="InterPro" id="IPR050312">
    <property type="entry name" value="IolE/XylAMocC-like"/>
</dbReference>
<dbReference type="RefSeq" id="WP_069153149.1">
    <property type="nucleotide sequence ID" value="NZ_MCGH01000002.1"/>
</dbReference>
<evidence type="ECO:0000313" key="3">
    <source>
        <dbReference type="Proteomes" id="UP000094067"/>
    </source>
</evidence>
<dbReference type="InterPro" id="IPR013022">
    <property type="entry name" value="Xyl_isomerase-like_TIM-brl"/>
</dbReference>
<proteinExistence type="predicted"/>
<comment type="caution">
    <text evidence="2">The sequence shown here is derived from an EMBL/GenBank/DDBJ whole genome shotgun (WGS) entry which is preliminary data.</text>
</comment>
<dbReference type="Proteomes" id="UP000094067">
    <property type="component" value="Unassembled WGS sequence"/>
</dbReference>
<reference evidence="2 3" key="1">
    <citation type="submission" date="2016-07" db="EMBL/GenBank/DDBJ databases">
        <title>Characterization of isolates of Eisenbergiella tayi derived from blood cultures, using whole genome sequencing.</title>
        <authorList>
            <person name="Burdz T."/>
            <person name="Wiebe D."/>
            <person name="Huynh C."/>
            <person name="Bernard K."/>
        </authorList>
    </citation>
    <scope>NUCLEOTIDE SEQUENCE [LARGE SCALE GENOMIC DNA]</scope>
    <source>
        <strain evidence="2 3">NML 110608</strain>
    </source>
</reference>
<sequence length="261" mass="29722">MRTGAQLYTVRAYTQNEKDFAFTIKKIADMGYKTVQISAIGRDIKPERVREICEKEGLEIVLTHSDPNRILYDTNRLIEEHNIMGCQYIGLGAMPDKYRTKEWITHFMDDFREPAKKIAAAGKLLMYHNHNFEFQKLPASPDNGADKAKRMIEFLMEGFSAEEMGFTLDTYWVAAAGGDVCQWIELLKDRIPCVHLKDMTVDGFAQQMAPVMEGNLNFPAILKTLENTSCKYILVEQDTCQGSPFDCLKTSYDNLAAAGYR</sequence>
<gene>
    <name evidence="2" type="ORF">BEI61_03410</name>
</gene>